<evidence type="ECO:0000256" key="10">
    <source>
        <dbReference type="RuleBase" id="RU361129"/>
    </source>
</evidence>
<dbReference type="GO" id="GO:0000978">
    <property type="term" value="F:RNA polymerase II cis-regulatory region sequence-specific DNA binding"/>
    <property type="evidence" value="ECO:0007669"/>
    <property type="project" value="TreeGrafter"/>
</dbReference>
<feature type="compositionally biased region" description="Polar residues" evidence="11">
    <location>
        <begin position="134"/>
        <end position="157"/>
    </location>
</feature>
<evidence type="ECO:0000256" key="6">
    <source>
        <dbReference type="ARBA" id="ARBA00023163"/>
    </source>
</evidence>
<dbReference type="CDD" id="cd00086">
    <property type="entry name" value="homeodomain"/>
    <property type="match status" value="1"/>
</dbReference>
<dbReference type="InterPro" id="IPR051649">
    <property type="entry name" value="CUT_Homeobox"/>
</dbReference>
<feature type="compositionally biased region" description="Basic and acidic residues" evidence="11">
    <location>
        <begin position="42"/>
        <end position="56"/>
    </location>
</feature>
<dbReference type="InterPro" id="IPR001356">
    <property type="entry name" value="HD"/>
</dbReference>
<keyword evidence="15" id="KW-1185">Reference proteome</keyword>
<dbReference type="InterPro" id="IPR010982">
    <property type="entry name" value="Lambda_DNA-bd_dom_sf"/>
</dbReference>
<evidence type="ECO:0000256" key="9">
    <source>
        <dbReference type="RuleBase" id="RU000682"/>
    </source>
</evidence>
<dbReference type="Gene3D" id="1.10.10.60">
    <property type="entry name" value="Homeodomain-like"/>
    <property type="match status" value="1"/>
</dbReference>
<feature type="compositionally biased region" description="Polar residues" evidence="11">
    <location>
        <begin position="188"/>
        <end position="203"/>
    </location>
</feature>
<dbReference type="Proteomes" id="UP000784294">
    <property type="component" value="Unassembled WGS sequence"/>
</dbReference>
<proteinExistence type="inferred from homology"/>
<dbReference type="PANTHER" id="PTHR14057:SF47">
    <property type="entry name" value="HOMEOBOX PROTEIN ONECUT"/>
    <property type="match status" value="1"/>
</dbReference>
<dbReference type="InterPro" id="IPR003350">
    <property type="entry name" value="CUT_dom"/>
</dbReference>
<evidence type="ECO:0000256" key="7">
    <source>
        <dbReference type="ARBA" id="ARBA00023242"/>
    </source>
</evidence>
<accession>A0A3S5BY69</accession>
<keyword evidence="4 8" id="KW-0238">DNA-binding</keyword>
<keyword evidence="7 8" id="KW-0539">Nucleus</keyword>
<feature type="domain" description="Homeobox" evidence="12">
    <location>
        <begin position="54"/>
        <end position="114"/>
    </location>
</feature>
<dbReference type="Gene3D" id="1.10.260.40">
    <property type="entry name" value="lambda repressor-like DNA-binding domains"/>
    <property type="match status" value="1"/>
</dbReference>
<organism evidence="14 15">
    <name type="scientific">Protopolystoma xenopodis</name>
    <dbReference type="NCBI Taxonomy" id="117903"/>
    <lineage>
        <taxon>Eukaryota</taxon>
        <taxon>Metazoa</taxon>
        <taxon>Spiralia</taxon>
        <taxon>Lophotrochozoa</taxon>
        <taxon>Platyhelminthes</taxon>
        <taxon>Monogenea</taxon>
        <taxon>Polyopisthocotylea</taxon>
        <taxon>Polystomatidea</taxon>
        <taxon>Polystomatidae</taxon>
        <taxon>Protopolystoma</taxon>
    </lineage>
</organism>
<evidence type="ECO:0000313" key="15">
    <source>
        <dbReference type="Proteomes" id="UP000784294"/>
    </source>
</evidence>
<comment type="similarity">
    <text evidence="2 10">Belongs to the CUT homeobox family.</text>
</comment>
<evidence type="ECO:0000256" key="5">
    <source>
        <dbReference type="ARBA" id="ARBA00023155"/>
    </source>
</evidence>
<dbReference type="Pfam" id="PF00046">
    <property type="entry name" value="Homeodomain"/>
    <property type="match status" value="1"/>
</dbReference>
<dbReference type="GO" id="GO:0005634">
    <property type="term" value="C:nucleus"/>
    <property type="evidence" value="ECO:0007669"/>
    <property type="project" value="UniProtKB-SubCell"/>
</dbReference>
<evidence type="ECO:0000256" key="2">
    <source>
        <dbReference type="ARBA" id="ARBA00008190"/>
    </source>
</evidence>
<evidence type="ECO:0000256" key="11">
    <source>
        <dbReference type="SAM" id="MobiDB-lite"/>
    </source>
</evidence>
<keyword evidence="5 8" id="KW-0371">Homeobox</keyword>
<gene>
    <name evidence="14" type="ORF">PXEA_LOCUS17547</name>
</gene>
<keyword evidence="3 10" id="KW-0805">Transcription regulation</keyword>
<feature type="domain" description="CUT" evidence="13">
    <location>
        <begin position="1"/>
        <end position="39"/>
    </location>
</feature>
<sequence>MRNPKPWSKLKSGRETFRRMWKWLNEPEYQRMSSLRLATCKRKSEESQKPPDEKTSKKPRLVFTDIQRRTLHAIFKETKRPSKEMQTTIAQQLNLEVSTVANFFMNARRRSLDKWQDDKEVASNTSVGGAPPNHQATASSSPARSMEENGSSPNHSSQHAHHDSQLSSDPPILHPAHEGLDSADLQPHPSQLGSFNPNSGIQQHHQHHDLDSVTVLNSTSGGLLERHSTAIGGLPPPSPAPPQLTADNDPHHQTTVVVTSTGVIVTSPSIISPSSLDPSPISILSGVNLNQSSGSILLGTINAAGTSSINTSVTQPPILDPVGPPTSHQLVQSAHRDPLSLDPNHHALSQISDSLPNIRSTIRTLQAPTNAALAASSLRSVLPSAATLIGHDRGNGLLHVSSTTMSLPNSSTLQTAGLTQLRPMKPEPPGAGANDLLLLSININPDGE</sequence>
<evidence type="ECO:0000256" key="4">
    <source>
        <dbReference type="ARBA" id="ARBA00023125"/>
    </source>
</evidence>
<dbReference type="PROSITE" id="PS50071">
    <property type="entry name" value="HOMEOBOX_2"/>
    <property type="match status" value="1"/>
</dbReference>
<dbReference type="GO" id="GO:0000981">
    <property type="term" value="F:DNA-binding transcription factor activity, RNA polymerase II-specific"/>
    <property type="evidence" value="ECO:0007669"/>
    <property type="project" value="TreeGrafter"/>
</dbReference>
<comment type="subcellular location">
    <subcellularLocation>
        <location evidence="1 8 9">Nucleus</location>
    </subcellularLocation>
</comment>
<evidence type="ECO:0000259" key="13">
    <source>
        <dbReference type="PROSITE" id="PS51042"/>
    </source>
</evidence>
<evidence type="ECO:0000259" key="12">
    <source>
        <dbReference type="PROSITE" id="PS50071"/>
    </source>
</evidence>
<evidence type="ECO:0000256" key="8">
    <source>
        <dbReference type="PROSITE-ProRule" id="PRU00108"/>
    </source>
</evidence>
<evidence type="ECO:0000256" key="3">
    <source>
        <dbReference type="ARBA" id="ARBA00023015"/>
    </source>
</evidence>
<feature type="DNA-binding region" description="Homeobox" evidence="8">
    <location>
        <begin position="56"/>
        <end position="115"/>
    </location>
</feature>
<dbReference type="SMART" id="SM00389">
    <property type="entry name" value="HOX"/>
    <property type="match status" value="1"/>
</dbReference>
<feature type="region of interest" description="Disordered" evidence="11">
    <location>
        <begin position="226"/>
        <end position="250"/>
    </location>
</feature>
<evidence type="ECO:0000313" key="14">
    <source>
        <dbReference type="EMBL" id="VEL24107.1"/>
    </source>
</evidence>
<dbReference type="SUPFAM" id="SSF47413">
    <property type="entry name" value="lambda repressor-like DNA-binding domains"/>
    <property type="match status" value="1"/>
</dbReference>
<dbReference type="FunFam" id="1.10.10.60:FF:000054">
    <property type="entry name" value="One cut domain family member"/>
    <property type="match status" value="1"/>
</dbReference>
<keyword evidence="6 10" id="KW-0804">Transcription</keyword>
<dbReference type="AlphaFoldDB" id="A0A3S5BY69"/>
<dbReference type="OrthoDB" id="10068888at2759"/>
<dbReference type="EMBL" id="CAAALY010065903">
    <property type="protein sequence ID" value="VEL24107.1"/>
    <property type="molecule type" value="Genomic_DNA"/>
</dbReference>
<reference evidence="14" key="1">
    <citation type="submission" date="2018-11" db="EMBL/GenBank/DDBJ databases">
        <authorList>
            <consortium name="Pathogen Informatics"/>
        </authorList>
    </citation>
    <scope>NUCLEOTIDE SEQUENCE</scope>
</reference>
<comment type="caution">
    <text evidence="14">The sequence shown here is derived from an EMBL/GenBank/DDBJ whole genome shotgun (WGS) entry which is preliminary data.</text>
</comment>
<feature type="region of interest" description="Disordered" evidence="11">
    <location>
        <begin position="39"/>
        <end position="60"/>
    </location>
</feature>
<dbReference type="InterPro" id="IPR009057">
    <property type="entry name" value="Homeodomain-like_sf"/>
</dbReference>
<evidence type="ECO:0000256" key="1">
    <source>
        <dbReference type="ARBA" id="ARBA00004123"/>
    </source>
</evidence>
<name>A0A3S5BY69_9PLAT</name>
<dbReference type="SUPFAM" id="SSF46689">
    <property type="entry name" value="Homeodomain-like"/>
    <property type="match status" value="1"/>
</dbReference>
<feature type="region of interest" description="Disordered" evidence="11">
    <location>
        <begin position="115"/>
        <end position="207"/>
    </location>
</feature>
<dbReference type="Pfam" id="PF02376">
    <property type="entry name" value="CUT"/>
    <property type="match status" value="1"/>
</dbReference>
<dbReference type="PANTHER" id="PTHR14057">
    <property type="entry name" value="TRANSCRIPTION FACTOR ONECUT"/>
    <property type="match status" value="1"/>
</dbReference>
<protein>
    <recommendedName>
        <fullName evidence="10">One cut domain family member</fullName>
    </recommendedName>
</protein>
<dbReference type="PROSITE" id="PS51042">
    <property type="entry name" value="CUT"/>
    <property type="match status" value="1"/>
</dbReference>